<gene>
    <name evidence="1" type="ORF">FHR34_006603</name>
</gene>
<comment type="caution">
    <text evidence="1">The sequence shown here is derived from an EMBL/GenBank/DDBJ whole genome shotgun (WGS) entry which is preliminary data.</text>
</comment>
<evidence type="ECO:0000313" key="1">
    <source>
        <dbReference type="EMBL" id="MBB4927508.1"/>
    </source>
</evidence>
<organism evidence="1 2">
    <name type="scientific">Kitasatospora kifunensis</name>
    <name type="common">Streptomyces kifunensis</name>
    <dbReference type="NCBI Taxonomy" id="58351"/>
    <lineage>
        <taxon>Bacteria</taxon>
        <taxon>Bacillati</taxon>
        <taxon>Actinomycetota</taxon>
        <taxon>Actinomycetes</taxon>
        <taxon>Kitasatosporales</taxon>
        <taxon>Streptomycetaceae</taxon>
        <taxon>Kitasatospora</taxon>
    </lineage>
</organism>
<dbReference type="RefSeq" id="WP_184943886.1">
    <property type="nucleotide sequence ID" value="NZ_JACHJV010000002.1"/>
</dbReference>
<keyword evidence="2" id="KW-1185">Reference proteome</keyword>
<dbReference type="InterPro" id="IPR011990">
    <property type="entry name" value="TPR-like_helical_dom_sf"/>
</dbReference>
<name>A0A7W7VYY0_KITKI</name>
<protein>
    <submittedName>
        <fullName evidence="1">Tetratricopeptide (TPR) repeat protein</fullName>
    </submittedName>
</protein>
<proteinExistence type="predicted"/>
<dbReference type="AlphaFoldDB" id="A0A7W7VYY0"/>
<reference evidence="1 2" key="1">
    <citation type="submission" date="2020-08" db="EMBL/GenBank/DDBJ databases">
        <title>Sequencing the genomes of 1000 actinobacteria strains.</title>
        <authorList>
            <person name="Klenk H.-P."/>
        </authorList>
    </citation>
    <scope>NUCLEOTIDE SEQUENCE [LARGE SCALE GENOMIC DNA]</scope>
    <source>
        <strain evidence="1 2">DSM 41654</strain>
    </source>
</reference>
<dbReference type="EMBL" id="JACHJV010000002">
    <property type="protein sequence ID" value="MBB4927508.1"/>
    <property type="molecule type" value="Genomic_DNA"/>
</dbReference>
<accession>A0A7W7VYY0</accession>
<dbReference type="Proteomes" id="UP000540506">
    <property type="component" value="Unassembled WGS sequence"/>
</dbReference>
<dbReference type="SUPFAM" id="SSF48452">
    <property type="entry name" value="TPR-like"/>
    <property type="match status" value="1"/>
</dbReference>
<evidence type="ECO:0000313" key="2">
    <source>
        <dbReference type="Proteomes" id="UP000540506"/>
    </source>
</evidence>
<sequence>MPKKSAKPQYVPAEAATELEAAAADEHGQERLEDLALAAKHWTDAGDHTRALDLLAEPAAALREYPELNWLLPLYAYNLFAVGRTEQAWAVVDAAEQHARTTHSSYDYEQLAGYLLSAGHPDRALVGYTAALELLLSEDDRNPALPLLPRETSAVPRVRAARRELRASLGLPPDAHDLTTDQPVLRAALRERLRRRRDTA</sequence>